<comment type="caution">
    <text evidence="7">The sequence shown here is derived from an EMBL/GenBank/DDBJ whole genome shotgun (WGS) entry which is preliminary data.</text>
</comment>
<gene>
    <name evidence="7" type="ORF">J2X05_000404</name>
</gene>
<dbReference type="NCBIfam" id="TIGR01782">
    <property type="entry name" value="TonB-Xanth-Caul"/>
    <property type="match status" value="1"/>
</dbReference>
<dbReference type="Gene3D" id="3.55.50.30">
    <property type="match status" value="1"/>
</dbReference>
<name>A0ABU1UT98_9GAMM</name>
<dbReference type="RefSeq" id="WP_310067996.1">
    <property type="nucleotide sequence ID" value="NZ_JAVDVX010000001.1"/>
</dbReference>
<evidence type="ECO:0000259" key="5">
    <source>
        <dbReference type="Pfam" id="PF00593"/>
    </source>
</evidence>
<accession>A0ABU1UT98</accession>
<evidence type="ECO:0000256" key="3">
    <source>
        <dbReference type="ARBA" id="ARBA00023237"/>
    </source>
</evidence>
<dbReference type="PANTHER" id="PTHR40980:SF3">
    <property type="entry name" value="TONB-DEPENDENT RECEPTOR-LIKE BETA-BARREL DOMAIN-CONTAINING PROTEIN"/>
    <property type="match status" value="1"/>
</dbReference>
<dbReference type="Pfam" id="PF07715">
    <property type="entry name" value="Plug"/>
    <property type="match status" value="1"/>
</dbReference>
<keyword evidence="3" id="KW-0998">Cell outer membrane</keyword>
<comment type="similarity">
    <text evidence="4">Belongs to the TonB-dependent receptor family.</text>
</comment>
<keyword evidence="2 4" id="KW-0472">Membrane</keyword>
<dbReference type="InterPro" id="IPR012910">
    <property type="entry name" value="Plug_dom"/>
</dbReference>
<dbReference type="CDD" id="cd01347">
    <property type="entry name" value="ligand_gated_channel"/>
    <property type="match status" value="1"/>
</dbReference>
<comment type="subcellular location">
    <subcellularLocation>
        <location evidence="1 4">Cell outer membrane</location>
    </subcellularLocation>
</comment>
<dbReference type="SUPFAM" id="SSF56935">
    <property type="entry name" value="Porins"/>
    <property type="match status" value="1"/>
</dbReference>
<protein>
    <submittedName>
        <fullName evidence="7">TonB-dependent receptor</fullName>
    </submittedName>
</protein>
<dbReference type="Proteomes" id="UP001253595">
    <property type="component" value="Unassembled WGS sequence"/>
</dbReference>
<feature type="domain" description="TonB-dependent receptor-like beta-barrel" evidence="5">
    <location>
        <begin position="571"/>
        <end position="1034"/>
    </location>
</feature>
<evidence type="ECO:0000256" key="2">
    <source>
        <dbReference type="ARBA" id="ARBA00023136"/>
    </source>
</evidence>
<feature type="domain" description="TonB-dependent receptor plug" evidence="6">
    <location>
        <begin position="176"/>
        <end position="277"/>
    </location>
</feature>
<keyword evidence="4" id="KW-0798">TonB box</keyword>
<dbReference type="Pfam" id="PF00593">
    <property type="entry name" value="TonB_dep_Rec_b-barrel"/>
    <property type="match status" value="1"/>
</dbReference>
<keyword evidence="7" id="KW-0675">Receptor</keyword>
<dbReference type="Gene3D" id="2.170.130.10">
    <property type="entry name" value="TonB-dependent receptor, plug domain"/>
    <property type="match status" value="1"/>
</dbReference>
<dbReference type="InterPro" id="IPR037066">
    <property type="entry name" value="Plug_dom_sf"/>
</dbReference>
<reference evidence="7 8" key="1">
    <citation type="submission" date="2023-07" db="EMBL/GenBank/DDBJ databases">
        <title>Sorghum-associated microbial communities from plants grown in Nebraska, USA.</title>
        <authorList>
            <person name="Schachtman D."/>
        </authorList>
    </citation>
    <scope>NUCLEOTIDE SEQUENCE [LARGE SCALE GENOMIC DNA]</scope>
    <source>
        <strain evidence="7 8">BE190</strain>
    </source>
</reference>
<evidence type="ECO:0000256" key="1">
    <source>
        <dbReference type="ARBA" id="ARBA00004442"/>
    </source>
</evidence>
<organism evidence="7 8">
    <name type="scientific">Cellvibrio fibrivorans</name>
    <dbReference type="NCBI Taxonomy" id="126350"/>
    <lineage>
        <taxon>Bacteria</taxon>
        <taxon>Pseudomonadati</taxon>
        <taxon>Pseudomonadota</taxon>
        <taxon>Gammaproteobacteria</taxon>
        <taxon>Cellvibrionales</taxon>
        <taxon>Cellvibrionaceae</taxon>
        <taxon>Cellvibrio</taxon>
    </lineage>
</organism>
<evidence type="ECO:0000256" key="4">
    <source>
        <dbReference type="RuleBase" id="RU003357"/>
    </source>
</evidence>
<dbReference type="Gene3D" id="2.40.170.20">
    <property type="entry name" value="TonB-dependent receptor, beta-barrel domain"/>
    <property type="match status" value="1"/>
</dbReference>
<dbReference type="PANTHER" id="PTHR40980">
    <property type="entry name" value="PLUG DOMAIN-CONTAINING PROTEIN"/>
    <property type="match status" value="1"/>
</dbReference>
<evidence type="ECO:0000259" key="6">
    <source>
        <dbReference type="Pfam" id="PF07715"/>
    </source>
</evidence>
<proteinExistence type="inferred from homology"/>
<evidence type="ECO:0000313" key="7">
    <source>
        <dbReference type="EMBL" id="MDR7088401.1"/>
    </source>
</evidence>
<dbReference type="EMBL" id="JAVDVX010000001">
    <property type="protein sequence ID" value="MDR7088401.1"/>
    <property type="molecule type" value="Genomic_DNA"/>
</dbReference>
<dbReference type="InterPro" id="IPR010104">
    <property type="entry name" value="TonB_rcpt_bac"/>
</dbReference>
<dbReference type="InterPro" id="IPR036942">
    <property type="entry name" value="Beta-barrel_TonB_sf"/>
</dbReference>
<dbReference type="InterPro" id="IPR000531">
    <property type="entry name" value="Beta-barrel_TonB"/>
</dbReference>
<keyword evidence="8" id="KW-1185">Reference proteome</keyword>
<evidence type="ECO:0000313" key="8">
    <source>
        <dbReference type="Proteomes" id="UP001253595"/>
    </source>
</evidence>
<sequence>MLAAEVNEQAIFRLLVFALAVGTPMPAWAENNSLAKIIQFDIPQQRADLSLTEFAEQADITLIFPFDDAAKIITNKLAGRYSIEDAVKLLVANTKLSVKIDEKGLLTITTNQSHEELDSMHNKNKLSAIIGLLTSVAGTQAIAQDTPLPSGATEQVEELMVTGIRGSLQRSMDVKRASGGVVDAISSEDIGKFPDTNLAESLQRITGVSIDRSGGEGQLITVRGFGPEFNTVLINGRQMATENLSRAFSFDTVASELVSGLEVYKTSSATMQSGGVGSTVNVKTARPFAIGDFKVAGSVKAAMEENSEETTPQISGLISNVFNDGKFGALLAVSHQERDTRLNQAQMDGWLENVGIPTSELNGGAGVPAGTTIFSPRNYDHKVTFEERTRTNASLVLQFAATDDLTITTDAIYSDFDVETNALSYGHWFTAPNITDAVTDENGTVIDLRQEVGLATDMHAKKFDRLTSNSLFGVNADWQVNDKLNLNFDVTTSNAKRDANNGGGDQLSLIGYANRVRFQVDDNILPYASEFATADASIFSGQQELDGTAYRDPSAPNYVAPAGVGDLLDKDNSRAHVMLRRGWAVDDEVNQFKMDGTWDEGGDSGLVKIKFGTMFSSEDKALERWDNEGVGIHCTYCGYPDSPVIPADMQYIFDAGDDFLSDVSGSGRMPTQWLAHDGEAQFAYLESTSGKNFDAVKRDNSFVVEEDTLSFYLESEFAGDLSGMPVSAIGGVRVESTDVTVTGTEAPVTGLRILDETEMLAQFGAAQSINVDNSYDAILPNMSIKLDITDDMVVRMAASKSLTRPTLTSMAPVTVITTTRQGGNLTSTSGNAALKPFESDNFDLSWEWYYGDASYVSAGYFKKDVANFIVNTIADKTFTLPSGSLLLDPSTGSDTGAADANDSVAVFKNTLPNNGEDATVDGVELGVQHTFGESGFGMMFNATLVDSDAELDPADVTQVFALTGLSDSMNLVGFYEQGPIQLRLAYNQRGEFVQSLTQSNGNGPTIVEDYEQWDLSASYDVTDEITVFVEGINLTEEYTHKRGRYDNHLLLIEDSGRRWALGVRASF</sequence>